<keyword evidence="4" id="KW-0547">Nucleotide-binding</keyword>
<dbReference type="PANTHER" id="PTHR45866">
    <property type="entry name" value="DNA GYRASE/TOPOISOMERASE SUBUNIT B"/>
    <property type="match status" value="1"/>
</dbReference>
<dbReference type="GO" id="GO:0005524">
    <property type="term" value="F:ATP binding"/>
    <property type="evidence" value="ECO:0007669"/>
    <property type="project" value="UniProtKB-KW"/>
</dbReference>
<proteinExistence type="inferred from homology"/>
<organism evidence="9 10">
    <name type="scientific">Cellulomonas flavigena (strain ATCC 482 / DSM 20109 / BCRC 11376 / JCM 18109 / NBRC 3775 / NCIMB 8073 / NRS 134)</name>
    <dbReference type="NCBI Taxonomy" id="446466"/>
    <lineage>
        <taxon>Bacteria</taxon>
        <taxon>Bacillati</taxon>
        <taxon>Actinomycetota</taxon>
        <taxon>Actinomycetes</taxon>
        <taxon>Micrococcales</taxon>
        <taxon>Cellulomonadaceae</taxon>
        <taxon>Cellulomonas</taxon>
    </lineage>
</organism>
<sequence>MTTQHGPTHDWASAVDLAHLDDIRRRAAELAPGGALHLLLEVLAYPAEEAADRGGGRCRVTLHADGSVEVADDGRGTQTRVDAAGRAVRKPVMSTRDLRFFDAPDAPLLPDGHRRRGMSVVAALSTWLVHRNRRLEGAWVQRYEHGVPVGDLDPVEPDGTTGTTVHFLPAPGLDGLPPDATERVRTLAAGPMTVEVADERDGAASS</sequence>
<evidence type="ECO:0000313" key="9">
    <source>
        <dbReference type="EMBL" id="ADG73412.1"/>
    </source>
</evidence>
<dbReference type="Gene3D" id="3.30.565.10">
    <property type="entry name" value="Histidine kinase-like ATPase, C-terminal domain"/>
    <property type="match status" value="1"/>
</dbReference>
<keyword evidence="10" id="KW-1185">Reference proteome</keyword>
<name>D5UHY8_CELFN</name>
<evidence type="ECO:0000256" key="8">
    <source>
        <dbReference type="ARBA" id="ARBA00023235"/>
    </source>
</evidence>
<dbReference type="HOGENOM" id="CLU_115303_0_0_11"/>
<dbReference type="EC" id="5.6.2.2" evidence="3"/>
<evidence type="ECO:0000256" key="6">
    <source>
        <dbReference type="ARBA" id="ARBA00023029"/>
    </source>
</evidence>
<dbReference type="eggNOG" id="COG0187">
    <property type="taxonomic scope" value="Bacteria"/>
</dbReference>
<dbReference type="GO" id="GO:0003918">
    <property type="term" value="F:DNA topoisomerase type II (double strand cut, ATP-hydrolyzing) activity"/>
    <property type="evidence" value="ECO:0007669"/>
    <property type="project" value="UniProtKB-EC"/>
</dbReference>
<keyword evidence="7" id="KW-0238">DNA-binding</keyword>
<dbReference type="EMBL" id="CP001964">
    <property type="protein sequence ID" value="ADG73412.1"/>
    <property type="molecule type" value="Genomic_DNA"/>
</dbReference>
<dbReference type="RefSeq" id="WP_013115746.1">
    <property type="nucleotide sequence ID" value="NC_014151.1"/>
</dbReference>
<evidence type="ECO:0000256" key="4">
    <source>
        <dbReference type="ARBA" id="ARBA00022741"/>
    </source>
</evidence>
<evidence type="ECO:0000256" key="1">
    <source>
        <dbReference type="ARBA" id="ARBA00000185"/>
    </source>
</evidence>
<evidence type="ECO:0000256" key="5">
    <source>
        <dbReference type="ARBA" id="ARBA00022840"/>
    </source>
</evidence>
<dbReference type="SUPFAM" id="SSF55874">
    <property type="entry name" value="ATPase domain of HSP90 chaperone/DNA topoisomerase II/histidine kinase"/>
    <property type="match status" value="1"/>
</dbReference>
<dbReference type="STRING" id="446466.Cfla_0498"/>
<evidence type="ECO:0000256" key="3">
    <source>
        <dbReference type="ARBA" id="ARBA00012895"/>
    </source>
</evidence>
<dbReference type="OrthoDB" id="4479164at2"/>
<gene>
    <name evidence="9" type="ordered locus">Cfla_0498</name>
</gene>
<keyword evidence="6" id="KW-0799">Topoisomerase</keyword>
<dbReference type="PANTHER" id="PTHR45866:SF1">
    <property type="entry name" value="DNA GYRASE SUBUNIT B, MITOCHONDRIAL"/>
    <property type="match status" value="1"/>
</dbReference>
<comment type="catalytic activity">
    <reaction evidence="1">
        <text>ATP-dependent breakage, passage and rejoining of double-stranded DNA.</text>
        <dbReference type="EC" id="5.6.2.2"/>
    </reaction>
</comment>
<evidence type="ECO:0000256" key="7">
    <source>
        <dbReference type="ARBA" id="ARBA00023125"/>
    </source>
</evidence>
<dbReference type="AlphaFoldDB" id="D5UHY8"/>
<accession>D5UHY8</accession>
<comment type="similarity">
    <text evidence="2">Belongs to the type II topoisomerase GyrB family.</text>
</comment>
<dbReference type="InterPro" id="IPR036890">
    <property type="entry name" value="HATPase_C_sf"/>
</dbReference>
<dbReference type="Proteomes" id="UP000000849">
    <property type="component" value="Chromosome"/>
</dbReference>
<evidence type="ECO:0000256" key="2">
    <source>
        <dbReference type="ARBA" id="ARBA00010708"/>
    </source>
</evidence>
<protein>
    <recommendedName>
        <fullName evidence="3">DNA topoisomerase (ATP-hydrolyzing)</fullName>
        <ecNumber evidence="3">5.6.2.2</ecNumber>
    </recommendedName>
</protein>
<dbReference type="GO" id="GO:0003677">
    <property type="term" value="F:DNA binding"/>
    <property type="evidence" value="ECO:0007669"/>
    <property type="project" value="UniProtKB-KW"/>
</dbReference>
<keyword evidence="5" id="KW-0067">ATP-binding</keyword>
<reference evidence="9 10" key="1">
    <citation type="journal article" date="2010" name="Stand. Genomic Sci.">
        <title>Complete genome sequence of Cellulomonas flavigena type strain (134).</title>
        <authorList>
            <person name="Abt B."/>
            <person name="Foster B."/>
            <person name="Lapidus A."/>
            <person name="Clum A."/>
            <person name="Sun H."/>
            <person name="Pukall R."/>
            <person name="Lucas S."/>
            <person name="Glavina Del Rio T."/>
            <person name="Nolan M."/>
            <person name="Tice H."/>
            <person name="Cheng J.F."/>
            <person name="Pitluck S."/>
            <person name="Liolios K."/>
            <person name="Ivanova N."/>
            <person name="Mavromatis K."/>
            <person name="Ovchinnikova G."/>
            <person name="Pati A."/>
            <person name="Goodwin L."/>
            <person name="Chen A."/>
            <person name="Palaniappan K."/>
            <person name="Land M."/>
            <person name="Hauser L."/>
            <person name="Chang Y.J."/>
            <person name="Jeffries C.D."/>
            <person name="Rohde M."/>
            <person name="Goker M."/>
            <person name="Woyke T."/>
            <person name="Bristow J."/>
            <person name="Eisen J.A."/>
            <person name="Markowitz V."/>
            <person name="Hugenholtz P."/>
            <person name="Kyrpides N.C."/>
            <person name="Klenk H.P."/>
        </authorList>
    </citation>
    <scope>NUCLEOTIDE SEQUENCE [LARGE SCALE GENOMIC DNA]</scope>
    <source>
        <strain evidence="10">ATCC 482 / DSM 20109 / BCRC 11376 / JCM 18109 / NBRC 3775 / NCIMB 8073 / NRS 134</strain>
    </source>
</reference>
<keyword evidence="8" id="KW-0413">Isomerase</keyword>
<evidence type="ECO:0000313" key="10">
    <source>
        <dbReference type="Proteomes" id="UP000000849"/>
    </source>
</evidence>
<dbReference type="KEGG" id="cfl:Cfla_0498"/>